<dbReference type="SUPFAM" id="SSF52980">
    <property type="entry name" value="Restriction endonuclease-like"/>
    <property type="match status" value="1"/>
</dbReference>
<protein>
    <submittedName>
        <fullName evidence="2">Uncharacterized protein conserved in cyanobacteria</fullName>
    </submittedName>
</protein>
<dbReference type="Gene3D" id="3.90.1570.10">
    <property type="entry name" value="tt1808, chain A"/>
    <property type="match status" value="1"/>
</dbReference>
<dbReference type="InterPro" id="IPR012296">
    <property type="entry name" value="Nuclease_put_TT1808"/>
</dbReference>
<dbReference type="PANTHER" id="PTHR36558:SF1">
    <property type="entry name" value="RESTRICTION ENDONUCLEASE DOMAIN-CONTAINING PROTEIN-RELATED"/>
    <property type="match status" value="1"/>
</dbReference>
<reference evidence="2 3" key="1">
    <citation type="submission" date="2018-06" db="EMBL/GenBank/DDBJ databases">
        <authorList>
            <consortium name="Pathogen Informatics"/>
            <person name="Doyle S."/>
        </authorList>
    </citation>
    <scope>NUCLEOTIDE SEQUENCE [LARGE SCALE GENOMIC DNA]</scope>
    <source>
        <strain evidence="2 3">NCTC13291</strain>
    </source>
</reference>
<name>A0A379PL32_9PROT</name>
<dbReference type="CDD" id="cd06260">
    <property type="entry name" value="DUF820-like"/>
    <property type="match status" value="1"/>
</dbReference>
<gene>
    <name evidence="2" type="ORF">NCTC13291_04556</name>
</gene>
<feature type="domain" description="Putative restriction endonuclease" evidence="1">
    <location>
        <begin position="23"/>
        <end position="177"/>
    </location>
</feature>
<dbReference type="InterPro" id="IPR008538">
    <property type="entry name" value="Uma2"/>
</dbReference>
<dbReference type="AlphaFoldDB" id="A0A379PL32"/>
<dbReference type="Proteomes" id="UP000254919">
    <property type="component" value="Unassembled WGS sequence"/>
</dbReference>
<dbReference type="PANTHER" id="PTHR36558">
    <property type="entry name" value="GLR1098 PROTEIN"/>
    <property type="match status" value="1"/>
</dbReference>
<dbReference type="EMBL" id="UGVN01000003">
    <property type="protein sequence ID" value="SUE95668.1"/>
    <property type="molecule type" value="Genomic_DNA"/>
</dbReference>
<sequence length="211" mass="23399">MPSRARKKPMSQARHRTPSMTLAEFLAWERQQPVRYEFDGFQPVAMTGGTAAHARIQRNLAFALHGRLRGSPCEFLGSDMKVLTARTSRYPDGIVTCSRAGDADTTAREPVILFEVLSQSTADDDFGVKSIEYMNLPSVQRYVLIDQKLVHATVFSRQDGQWLGRVLTDGDALDLPEIGIRFPLSEIYEGLDLSAEGADDTGPSRVPGRQD</sequence>
<evidence type="ECO:0000259" key="1">
    <source>
        <dbReference type="Pfam" id="PF05685"/>
    </source>
</evidence>
<dbReference type="InterPro" id="IPR011335">
    <property type="entry name" value="Restrct_endonuc-II-like"/>
</dbReference>
<organism evidence="2 3">
    <name type="scientific">Roseomonas mucosa</name>
    <dbReference type="NCBI Taxonomy" id="207340"/>
    <lineage>
        <taxon>Bacteria</taxon>
        <taxon>Pseudomonadati</taxon>
        <taxon>Pseudomonadota</taxon>
        <taxon>Alphaproteobacteria</taxon>
        <taxon>Acetobacterales</taxon>
        <taxon>Roseomonadaceae</taxon>
        <taxon>Roseomonas</taxon>
    </lineage>
</organism>
<dbReference type="Pfam" id="PF05685">
    <property type="entry name" value="Uma2"/>
    <property type="match status" value="1"/>
</dbReference>
<proteinExistence type="predicted"/>
<evidence type="ECO:0000313" key="2">
    <source>
        <dbReference type="EMBL" id="SUE95668.1"/>
    </source>
</evidence>
<evidence type="ECO:0000313" key="3">
    <source>
        <dbReference type="Proteomes" id="UP000254919"/>
    </source>
</evidence>
<accession>A0A379PL32</accession>